<sequence>MMTTCLMLATMTNKSPKGMMCVIITTKLSQFVYRRRMKMVLPLMRQDMEMLENTSTIVVPQLLGCRDLLGIIPANHTGDVNRTRQALCDMLDSEGIEGGSISGHPYG</sequence>
<organism evidence="1 2">
    <name type="scientific">Solanum commersonii</name>
    <name type="common">Commerson's wild potato</name>
    <name type="synonym">Commerson's nightshade</name>
    <dbReference type="NCBI Taxonomy" id="4109"/>
    <lineage>
        <taxon>Eukaryota</taxon>
        <taxon>Viridiplantae</taxon>
        <taxon>Streptophyta</taxon>
        <taxon>Embryophyta</taxon>
        <taxon>Tracheophyta</taxon>
        <taxon>Spermatophyta</taxon>
        <taxon>Magnoliopsida</taxon>
        <taxon>eudicotyledons</taxon>
        <taxon>Gunneridae</taxon>
        <taxon>Pentapetalae</taxon>
        <taxon>asterids</taxon>
        <taxon>lamiids</taxon>
        <taxon>Solanales</taxon>
        <taxon>Solanaceae</taxon>
        <taxon>Solanoideae</taxon>
        <taxon>Solaneae</taxon>
        <taxon>Solanum</taxon>
    </lineage>
</organism>
<accession>A0A9J5W679</accession>
<dbReference type="EMBL" id="JACXVP010000012">
    <property type="protein sequence ID" value="KAG5570558.1"/>
    <property type="molecule type" value="Genomic_DNA"/>
</dbReference>
<dbReference type="AlphaFoldDB" id="A0A9J5W679"/>
<evidence type="ECO:0000313" key="1">
    <source>
        <dbReference type="EMBL" id="KAG5570558.1"/>
    </source>
</evidence>
<evidence type="ECO:0000313" key="2">
    <source>
        <dbReference type="Proteomes" id="UP000824120"/>
    </source>
</evidence>
<keyword evidence="2" id="KW-1185">Reference proteome</keyword>
<gene>
    <name evidence="1" type="ORF">H5410_060324</name>
</gene>
<protein>
    <submittedName>
        <fullName evidence="1">Uncharacterized protein</fullName>
    </submittedName>
</protein>
<name>A0A9J5W679_SOLCO</name>
<reference evidence="1 2" key="1">
    <citation type="submission" date="2020-09" db="EMBL/GenBank/DDBJ databases">
        <title>De no assembly of potato wild relative species, Solanum commersonii.</title>
        <authorList>
            <person name="Cho K."/>
        </authorList>
    </citation>
    <scope>NUCLEOTIDE SEQUENCE [LARGE SCALE GENOMIC DNA]</scope>
    <source>
        <strain evidence="1">LZ3.2</strain>
        <tissue evidence="1">Leaf</tissue>
    </source>
</reference>
<proteinExistence type="predicted"/>
<comment type="caution">
    <text evidence="1">The sequence shown here is derived from an EMBL/GenBank/DDBJ whole genome shotgun (WGS) entry which is preliminary data.</text>
</comment>
<dbReference type="Proteomes" id="UP000824120">
    <property type="component" value="Chromosome 12"/>
</dbReference>